<comment type="caution">
    <text evidence="2">The sequence shown here is derived from an EMBL/GenBank/DDBJ whole genome shotgun (WGS) entry which is preliminary data.</text>
</comment>
<reference evidence="2 3" key="1">
    <citation type="journal article" date="2022" name="Cell">
        <title>Repeat-based holocentromeres influence genome architecture and karyotype evolution.</title>
        <authorList>
            <person name="Hofstatter P.G."/>
            <person name="Thangavel G."/>
            <person name="Lux T."/>
            <person name="Neumann P."/>
            <person name="Vondrak T."/>
            <person name="Novak P."/>
            <person name="Zhang M."/>
            <person name="Costa L."/>
            <person name="Castellani M."/>
            <person name="Scott A."/>
            <person name="Toegelov H."/>
            <person name="Fuchs J."/>
            <person name="Mata-Sucre Y."/>
            <person name="Dias Y."/>
            <person name="Vanzela A.L.L."/>
            <person name="Huettel B."/>
            <person name="Almeida C.C.S."/>
            <person name="Simkova H."/>
            <person name="Souza G."/>
            <person name="Pedrosa-Harand A."/>
            <person name="Macas J."/>
            <person name="Mayer K.F.X."/>
            <person name="Houben A."/>
            <person name="Marques A."/>
        </authorList>
    </citation>
    <scope>NUCLEOTIDE SEQUENCE [LARGE SCALE GENOMIC DNA]</scope>
    <source>
        <strain evidence="2">RhyTen1mFocal</strain>
    </source>
</reference>
<dbReference type="AlphaFoldDB" id="A0AAD5Z3B9"/>
<dbReference type="PANTHER" id="PTHR33133">
    <property type="entry name" value="OS08G0107100 PROTEIN-RELATED"/>
    <property type="match status" value="1"/>
</dbReference>
<evidence type="ECO:0000256" key="1">
    <source>
        <dbReference type="SAM" id="Phobius"/>
    </source>
</evidence>
<organism evidence="2 3">
    <name type="scientific">Rhynchospora tenuis</name>
    <dbReference type="NCBI Taxonomy" id="198213"/>
    <lineage>
        <taxon>Eukaryota</taxon>
        <taxon>Viridiplantae</taxon>
        <taxon>Streptophyta</taxon>
        <taxon>Embryophyta</taxon>
        <taxon>Tracheophyta</taxon>
        <taxon>Spermatophyta</taxon>
        <taxon>Magnoliopsida</taxon>
        <taxon>Liliopsida</taxon>
        <taxon>Poales</taxon>
        <taxon>Cyperaceae</taxon>
        <taxon>Cyperoideae</taxon>
        <taxon>Rhynchosporeae</taxon>
        <taxon>Rhynchospora</taxon>
    </lineage>
</organism>
<dbReference type="EMBL" id="JAMRDG010000002">
    <property type="protein sequence ID" value="KAJ3685554.1"/>
    <property type="molecule type" value="Genomic_DNA"/>
</dbReference>
<keyword evidence="1" id="KW-1133">Transmembrane helix</keyword>
<protein>
    <submittedName>
        <fullName evidence="2">Uncharacterized protein</fullName>
    </submittedName>
</protein>
<feature type="transmembrane region" description="Helical" evidence="1">
    <location>
        <begin position="34"/>
        <end position="55"/>
    </location>
</feature>
<feature type="transmembrane region" description="Helical" evidence="1">
    <location>
        <begin position="121"/>
        <end position="147"/>
    </location>
</feature>
<evidence type="ECO:0000313" key="2">
    <source>
        <dbReference type="EMBL" id="KAJ3685554.1"/>
    </source>
</evidence>
<dbReference type="Proteomes" id="UP001210211">
    <property type="component" value="Unassembled WGS sequence"/>
</dbReference>
<feature type="transmembrane region" description="Helical" evidence="1">
    <location>
        <begin position="75"/>
        <end position="100"/>
    </location>
</feature>
<feature type="transmembrane region" description="Helical" evidence="1">
    <location>
        <begin position="205"/>
        <end position="226"/>
    </location>
</feature>
<accession>A0AAD5Z3B9</accession>
<feature type="transmembrane region" description="Helical" evidence="1">
    <location>
        <begin position="238"/>
        <end position="258"/>
    </location>
</feature>
<feature type="transmembrane region" description="Helical" evidence="1">
    <location>
        <begin position="153"/>
        <end position="173"/>
    </location>
</feature>
<evidence type="ECO:0000313" key="3">
    <source>
        <dbReference type="Proteomes" id="UP001210211"/>
    </source>
</evidence>
<dbReference type="PANTHER" id="PTHR33133:SF7">
    <property type="entry name" value="F26K24.10 PROTEIN-RELATED"/>
    <property type="match status" value="1"/>
</dbReference>
<keyword evidence="1" id="KW-0812">Transmembrane</keyword>
<keyword evidence="3" id="KW-1185">Reference proteome</keyword>
<keyword evidence="1" id="KW-0472">Membrane</keyword>
<gene>
    <name evidence="2" type="ORF">LUZ61_014718</name>
</gene>
<proteinExistence type="predicted"/>
<sequence length="305" mass="33692">MATSPPIPFPSQFDLLRGVIHTTNLILSSHTRHFLCLAILFLLPFSSLLLTLPSFPLPSAPNSLLRSPLSPPLPYPVYLTLFPLLLLSLTSISLSVNHGFFGRPVKLVSTLTSLPLPFLRLLLTFLSSLLLLSALLTLIASLLFLFLRLHTPLLLIYLSFGTVTTISVVFLFINWSLSGPISVLESSTGFSPLSRSTQLIKGMRLAALSLFIFFTMAISLIVWGFNVGPANWGEVFHMVAKMVLGSGMIVVMLLYWSVANVVMYMYCKGLHGELAGEIAEEFASEYVRLPFDDNKVPYVVSVIRE</sequence>
<name>A0AAD5Z3B9_9POAL</name>